<organism evidence="1 2">
    <name type="scientific">Spirosoma montaniterrae</name>
    <dbReference type="NCBI Taxonomy" id="1178516"/>
    <lineage>
        <taxon>Bacteria</taxon>
        <taxon>Pseudomonadati</taxon>
        <taxon>Bacteroidota</taxon>
        <taxon>Cytophagia</taxon>
        <taxon>Cytophagales</taxon>
        <taxon>Cytophagaceae</taxon>
        <taxon>Spirosoma</taxon>
    </lineage>
</organism>
<sequence>MVVRILACFVCLLGFSCQDGVVYDLSFAGSKLVVNGLLRANQAPEVFVGRTWPATGAIPEKTYVDNAVVSLYANSTLVGRLSYVSEGNYRLFDYALKAGVTYVIKAEATGFESAQSKPVMIPKVFPLHQIQYDTVAKVTSLNPYADPHLLRIKLTDYPEIGNYYAVGIEPFRNGKPDGGNILPIERALGGFNYRDDDCFKEIALTSLLSKTEEYVPGSATIYSDACFAQSEKELGIVIETLVYDRRFTIDKTQLDEDYVDELRIRLFSVSPEYFEYGKTYQITEGLANAFTEPKRTYTNVIGGYGVVAALNEYKQTIRIR</sequence>
<dbReference type="AlphaFoldDB" id="A0A1P9WY99"/>
<keyword evidence="2" id="KW-1185">Reference proteome</keyword>
<gene>
    <name evidence="1" type="ORF">AWR27_13750</name>
</gene>
<dbReference type="Pfam" id="PF14054">
    <property type="entry name" value="DUF4249"/>
    <property type="match status" value="1"/>
</dbReference>
<dbReference type="Proteomes" id="UP000187941">
    <property type="component" value="Chromosome"/>
</dbReference>
<protein>
    <recommendedName>
        <fullName evidence="3">DUF4249 domain-containing protein</fullName>
    </recommendedName>
</protein>
<evidence type="ECO:0000313" key="1">
    <source>
        <dbReference type="EMBL" id="AQG80288.1"/>
    </source>
</evidence>
<proteinExistence type="predicted"/>
<reference evidence="1 2" key="1">
    <citation type="submission" date="2016-01" db="EMBL/GenBank/DDBJ databases">
        <authorList>
            <person name="Oliw E.H."/>
        </authorList>
    </citation>
    <scope>NUCLEOTIDE SEQUENCE [LARGE SCALE GENOMIC DNA]</scope>
    <source>
        <strain evidence="1 2">DY10</strain>
    </source>
</reference>
<dbReference type="PROSITE" id="PS51257">
    <property type="entry name" value="PROKAR_LIPOPROTEIN"/>
    <property type="match status" value="1"/>
</dbReference>
<name>A0A1P9WY99_9BACT</name>
<evidence type="ECO:0008006" key="3">
    <source>
        <dbReference type="Google" id="ProtNLM"/>
    </source>
</evidence>
<dbReference type="EMBL" id="CP014263">
    <property type="protein sequence ID" value="AQG80288.1"/>
    <property type="molecule type" value="Genomic_DNA"/>
</dbReference>
<accession>A0A1P9WY99</accession>
<dbReference type="STRING" id="1178516.AWR27_13750"/>
<dbReference type="InterPro" id="IPR025345">
    <property type="entry name" value="DUF4249"/>
</dbReference>
<dbReference type="KEGG" id="smon:AWR27_13750"/>
<evidence type="ECO:0000313" key="2">
    <source>
        <dbReference type="Proteomes" id="UP000187941"/>
    </source>
</evidence>